<dbReference type="InterPro" id="IPR020056">
    <property type="entry name" value="Rbsml_bL25/Gln-tRNA_synth_N"/>
</dbReference>
<feature type="short sequence motif" description="'HIGH' region" evidence="7">
    <location>
        <begin position="32"/>
        <end position="42"/>
    </location>
</feature>
<evidence type="ECO:0000256" key="4">
    <source>
        <dbReference type="ARBA" id="ARBA00022840"/>
    </source>
</evidence>
<comment type="caution">
    <text evidence="7">Lacks conserved residue(s) required for the propagation of feature annotation.</text>
</comment>
<feature type="binding site" evidence="7">
    <location>
        <position position="209"/>
    </location>
    <ligand>
        <name>L-glutamine</name>
        <dbReference type="ChEBI" id="CHEBI:58359"/>
    </ligand>
</feature>
<dbReference type="FunFam" id="2.40.240.10:FF:000001">
    <property type="entry name" value="Glutamine--tRNA ligase"/>
    <property type="match status" value="1"/>
</dbReference>
<dbReference type="GO" id="GO:0005829">
    <property type="term" value="C:cytosol"/>
    <property type="evidence" value="ECO:0007669"/>
    <property type="project" value="TreeGrafter"/>
</dbReference>
<evidence type="ECO:0000259" key="11">
    <source>
        <dbReference type="Pfam" id="PF20974"/>
    </source>
</evidence>
<dbReference type="Pfam" id="PF03950">
    <property type="entry name" value="tRNA-synt_1c_C"/>
    <property type="match status" value="1"/>
</dbReference>
<dbReference type="InterPro" id="IPR011035">
    <property type="entry name" value="Ribosomal_bL25/Gln-tRNA_synth"/>
</dbReference>
<evidence type="ECO:0000256" key="5">
    <source>
        <dbReference type="ARBA" id="ARBA00022917"/>
    </source>
</evidence>
<dbReference type="InterPro" id="IPR020059">
    <property type="entry name" value="Glu/Gln-tRNA-synth_Ib_codon-bd"/>
</dbReference>
<evidence type="ECO:0000256" key="7">
    <source>
        <dbReference type="HAMAP-Rule" id="MF_00126"/>
    </source>
</evidence>
<accession>A0A9D1MBF2</accession>
<dbReference type="GO" id="GO:0005524">
    <property type="term" value="F:ATP binding"/>
    <property type="evidence" value="ECO:0007669"/>
    <property type="project" value="UniProtKB-UniRule"/>
</dbReference>
<dbReference type="EC" id="6.1.1.18" evidence="7"/>
<dbReference type="InterPro" id="IPR004514">
    <property type="entry name" value="Gln-tRNA-synth"/>
</dbReference>
<feature type="domain" description="tRNA synthetases class I (E and Q) anti-codon binding" evidence="11">
    <location>
        <begin position="454"/>
        <end position="530"/>
    </location>
</feature>
<dbReference type="NCBIfam" id="NF011291">
    <property type="entry name" value="PRK14703.1"/>
    <property type="match status" value="1"/>
</dbReference>
<keyword evidence="1 7" id="KW-0963">Cytoplasm</keyword>
<comment type="catalytic activity">
    <reaction evidence="7">
        <text>tRNA(Gln) + L-glutamine + ATP = L-glutaminyl-tRNA(Gln) + AMP + diphosphate</text>
        <dbReference type="Rhea" id="RHEA:20121"/>
        <dbReference type="Rhea" id="RHEA-COMP:9662"/>
        <dbReference type="Rhea" id="RHEA-COMP:9681"/>
        <dbReference type="ChEBI" id="CHEBI:30616"/>
        <dbReference type="ChEBI" id="CHEBI:33019"/>
        <dbReference type="ChEBI" id="CHEBI:58359"/>
        <dbReference type="ChEBI" id="CHEBI:78442"/>
        <dbReference type="ChEBI" id="CHEBI:78521"/>
        <dbReference type="ChEBI" id="CHEBI:456215"/>
        <dbReference type="EC" id="6.1.1.18"/>
    </reaction>
</comment>
<dbReference type="FunFam" id="1.10.1160.10:FF:000001">
    <property type="entry name" value="Glutamine--tRNA ligase"/>
    <property type="match status" value="1"/>
</dbReference>
<dbReference type="InterPro" id="IPR020058">
    <property type="entry name" value="Glu/Gln-tRNA-synth_Ib_cat-dom"/>
</dbReference>
<comment type="similarity">
    <text evidence="7 8">Belongs to the class-I aminoacyl-tRNA synthetase family.</text>
</comment>
<keyword evidence="5 7" id="KW-0648">Protein biosynthesis</keyword>
<dbReference type="Gene3D" id="3.90.800.10">
    <property type="entry name" value="Glutamyl-tRNA Synthetase, Domain 3"/>
    <property type="match status" value="1"/>
</dbReference>
<dbReference type="InterPro" id="IPR049437">
    <property type="entry name" value="tRNA-synt_1c_C2"/>
</dbReference>
<dbReference type="Gene3D" id="2.40.240.10">
    <property type="entry name" value="Ribosomal Protein L25, Chain P"/>
    <property type="match status" value="2"/>
</dbReference>
<dbReference type="PANTHER" id="PTHR43097:SF5">
    <property type="entry name" value="GLUTAMATE--TRNA LIGASE"/>
    <property type="match status" value="1"/>
</dbReference>
<keyword evidence="4 7" id="KW-0067">ATP-binding</keyword>
<feature type="binding site" evidence="7">
    <location>
        <begin position="33"/>
        <end position="35"/>
    </location>
    <ligand>
        <name>ATP</name>
        <dbReference type="ChEBI" id="CHEBI:30616"/>
    </ligand>
</feature>
<dbReference type="FunFam" id="3.90.800.10:FF:000001">
    <property type="entry name" value="Glutamine--tRNA ligase"/>
    <property type="match status" value="1"/>
</dbReference>
<evidence type="ECO:0000256" key="1">
    <source>
        <dbReference type="ARBA" id="ARBA00022490"/>
    </source>
</evidence>
<dbReference type="Pfam" id="PF20974">
    <property type="entry name" value="tRNA-synt_1c_C2"/>
    <property type="match status" value="1"/>
</dbReference>
<evidence type="ECO:0000256" key="3">
    <source>
        <dbReference type="ARBA" id="ARBA00022741"/>
    </source>
</evidence>
<organism evidence="12 13">
    <name type="scientific">Candidatus Ornithomonoglobus merdipullorum</name>
    <dbReference type="NCBI Taxonomy" id="2840895"/>
    <lineage>
        <taxon>Bacteria</taxon>
        <taxon>Bacillati</taxon>
        <taxon>Bacillota</taxon>
        <taxon>Clostridia</taxon>
        <taxon>Candidatus Ornithomonoglobus</taxon>
    </lineage>
</organism>
<dbReference type="SUPFAM" id="SSF52374">
    <property type="entry name" value="Nucleotidylyl transferase"/>
    <property type="match status" value="1"/>
</dbReference>
<evidence type="ECO:0000256" key="6">
    <source>
        <dbReference type="ARBA" id="ARBA00023146"/>
    </source>
</evidence>
<dbReference type="InterPro" id="IPR050132">
    <property type="entry name" value="Gln/Glu-tRNA_Ligase"/>
</dbReference>
<evidence type="ECO:0000313" key="12">
    <source>
        <dbReference type="EMBL" id="HIU57280.1"/>
    </source>
</evidence>
<sequence>MEEVYSRNFIQEAIDKDLELGHYDHVQTRFPPEPNGYLHIGHAKAICIDFGMAEMYGGKCNLRFDDTNPTKEDVEYVDSIMEDIKWLGFKWDKVLFASDYFDDIYEAAITLIKKGKAFVCDLSADEIREYRGTLTEPGKNSPYRDRTVEENLDLFKRMTDGEFPDGSKVLRAKIDMASPNLNMRDPVIYRILHAHHHRTGDKWCVYPMYDFAHPISDTVEGVTHSLCSLEFEDHRPLYDWVLKEVGYEHPSRQIEFARMNLNYTLTSKRRCLKLVREGIVEGWDDPRMSTLCGMRRRGYTPESIRDFCERIGVAKANSVIDFAILEACIREDLNKRAPRAMAVLDPIKLIVDNYPDDLVETFDVEVNPEDPSMGTRKVEFSKYLYIEREDFREEAPNKYKRMVPGREIRLKGAYYVTATGCEKDETGNITAVHCTYAPDSRGGDSADKRKVKGTIHFVSAAHAVDAEVRLYDRLFNVSNPSDETGVSDFTENLNPESEVIMADAKVESGLKGVKPGDKYQFMRHGYFCVDKDSTEERLVFNRTVGLKDSWSKISKAK</sequence>
<dbReference type="InterPro" id="IPR022861">
    <property type="entry name" value="Gln_tRNA_ligase_bac"/>
</dbReference>
<dbReference type="GO" id="GO:0006424">
    <property type="term" value="P:glutamyl-tRNA aminoacylation"/>
    <property type="evidence" value="ECO:0007669"/>
    <property type="project" value="UniProtKB-UniRule"/>
</dbReference>
<dbReference type="SUPFAM" id="SSF50715">
    <property type="entry name" value="Ribosomal protein L25-like"/>
    <property type="match status" value="1"/>
</dbReference>
<dbReference type="CDD" id="cd00807">
    <property type="entry name" value="GlnRS_core"/>
    <property type="match status" value="1"/>
</dbReference>
<dbReference type="Proteomes" id="UP000824109">
    <property type="component" value="Unassembled WGS sequence"/>
</dbReference>
<feature type="domain" description="Glutamyl/glutaminyl-tRNA synthetase class Ib catalytic" evidence="9">
    <location>
        <begin position="26"/>
        <end position="334"/>
    </location>
</feature>
<name>A0A9D1MBF2_9FIRM</name>
<dbReference type="FunFam" id="3.40.50.620:FF:000037">
    <property type="entry name" value="Glutamine--tRNA ligase cytoplasmic"/>
    <property type="match status" value="1"/>
</dbReference>
<dbReference type="GO" id="GO:0006425">
    <property type="term" value="P:glutaminyl-tRNA aminoacylation"/>
    <property type="evidence" value="ECO:0007669"/>
    <property type="project" value="UniProtKB-UniRule"/>
</dbReference>
<feature type="domain" description="Glutamyl/glutaminyl-tRNA synthetase class Ib anti-codon binding" evidence="10">
    <location>
        <begin position="337"/>
        <end position="436"/>
    </location>
</feature>
<dbReference type="InterPro" id="IPR000924">
    <property type="entry name" value="Glu/Gln-tRNA-synth"/>
</dbReference>
<reference evidence="12" key="1">
    <citation type="submission" date="2020-10" db="EMBL/GenBank/DDBJ databases">
        <authorList>
            <person name="Gilroy R."/>
        </authorList>
    </citation>
    <scope>NUCLEOTIDE SEQUENCE</scope>
    <source>
        <strain evidence="12">USAMLcec3-3695</strain>
    </source>
</reference>
<evidence type="ECO:0000256" key="8">
    <source>
        <dbReference type="RuleBase" id="RU363037"/>
    </source>
</evidence>
<evidence type="ECO:0000259" key="10">
    <source>
        <dbReference type="Pfam" id="PF03950"/>
    </source>
</evidence>
<gene>
    <name evidence="7" type="primary">glnS</name>
    <name evidence="12" type="ORF">IAA61_05650</name>
</gene>
<dbReference type="Pfam" id="PF00749">
    <property type="entry name" value="tRNA-synt_1c"/>
    <property type="match status" value="1"/>
</dbReference>
<dbReference type="InterPro" id="IPR014729">
    <property type="entry name" value="Rossmann-like_a/b/a_fold"/>
</dbReference>
<comment type="subunit">
    <text evidence="7">Monomer.</text>
</comment>
<keyword evidence="3 7" id="KW-0547">Nucleotide-binding</keyword>
<protein>
    <recommendedName>
        <fullName evidence="7">Glutamine--tRNA ligase</fullName>
        <ecNumber evidence="7">6.1.1.18</ecNumber>
    </recommendedName>
    <alternativeName>
        <fullName evidence="7">Glutaminyl-tRNA synthetase</fullName>
        <shortName evidence="7">GlnRS</shortName>
    </alternativeName>
</protein>
<reference evidence="12" key="2">
    <citation type="journal article" date="2021" name="PeerJ">
        <title>Extensive microbial diversity within the chicken gut microbiome revealed by metagenomics and culture.</title>
        <authorList>
            <person name="Gilroy R."/>
            <person name="Ravi A."/>
            <person name="Getino M."/>
            <person name="Pursley I."/>
            <person name="Horton D.L."/>
            <person name="Alikhan N.F."/>
            <person name="Baker D."/>
            <person name="Gharbi K."/>
            <person name="Hall N."/>
            <person name="Watson M."/>
            <person name="Adriaenssens E.M."/>
            <person name="Foster-Nyarko E."/>
            <person name="Jarju S."/>
            <person name="Secka A."/>
            <person name="Antonio M."/>
            <person name="Oren A."/>
            <person name="Chaudhuri R.R."/>
            <person name="La Ragione R."/>
            <person name="Hildebrand F."/>
            <person name="Pallen M.J."/>
        </authorList>
    </citation>
    <scope>NUCLEOTIDE SEQUENCE</scope>
    <source>
        <strain evidence="12">USAMLcec3-3695</strain>
    </source>
</reference>
<keyword evidence="6 7" id="KW-0030">Aminoacyl-tRNA synthetase</keyword>
<dbReference type="PRINTS" id="PR00987">
    <property type="entry name" value="TRNASYNTHGLU"/>
</dbReference>
<dbReference type="HAMAP" id="MF_00126">
    <property type="entry name" value="Gln_tRNA_synth"/>
    <property type="match status" value="1"/>
</dbReference>
<dbReference type="GO" id="GO:0004819">
    <property type="term" value="F:glutamine-tRNA ligase activity"/>
    <property type="evidence" value="ECO:0007669"/>
    <property type="project" value="UniProtKB-UniRule"/>
</dbReference>
<feature type="short sequence motif" description="'KMSKS' region" evidence="7">
    <location>
        <begin position="265"/>
        <end position="269"/>
    </location>
</feature>
<dbReference type="NCBIfam" id="TIGR00440">
    <property type="entry name" value="glnS"/>
    <property type="match status" value="1"/>
</dbReference>
<feature type="binding site" evidence="7">
    <location>
        <position position="65"/>
    </location>
    <ligand>
        <name>L-glutamine</name>
        <dbReference type="ChEBI" id="CHEBI:58359"/>
    </ligand>
</feature>
<dbReference type="PANTHER" id="PTHR43097">
    <property type="entry name" value="GLUTAMINE-TRNA LIGASE"/>
    <property type="match status" value="1"/>
</dbReference>
<dbReference type="Gene3D" id="1.10.1160.10">
    <property type="entry name" value="Glutamyl-trna Synthetase, Domain 2"/>
    <property type="match status" value="1"/>
</dbReference>
<dbReference type="Gene3D" id="3.40.50.620">
    <property type="entry name" value="HUPs"/>
    <property type="match status" value="1"/>
</dbReference>
<comment type="subcellular location">
    <subcellularLocation>
        <location evidence="7">Cytoplasm</location>
    </subcellularLocation>
</comment>
<evidence type="ECO:0000313" key="13">
    <source>
        <dbReference type="Proteomes" id="UP000824109"/>
    </source>
</evidence>
<evidence type="ECO:0000259" key="9">
    <source>
        <dbReference type="Pfam" id="PF00749"/>
    </source>
</evidence>
<feature type="binding site" evidence="7">
    <location>
        <begin position="39"/>
        <end position="45"/>
    </location>
    <ligand>
        <name>ATP</name>
        <dbReference type="ChEBI" id="CHEBI:30616"/>
    </ligand>
</feature>
<evidence type="ECO:0000256" key="2">
    <source>
        <dbReference type="ARBA" id="ARBA00022598"/>
    </source>
</evidence>
<proteinExistence type="inferred from homology"/>
<dbReference type="EMBL" id="DVNB01000058">
    <property type="protein sequence ID" value="HIU57280.1"/>
    <property type="molecule type" value="Genomic_DNA"/>
</dbReference>
<comment type="caution">
    <text evidence="12">The sequence shown here is derived from an EMBL/GenBank/DDBJ whole genome shotgun (WGS) entry which is preliminary data.</text>
</comment>
<dbReference type="InterPro" id="IPR020061">
    <property type="entry name" value="Glu_tRNA_lig_a-bdl"/>
</dbReference>
<dbReference type="AlphaFoldDB" id="A0A9D1MBF2"/>
<keyword evidence="2 7" id="KW-0436">Ligase</keyword>